<keyword evidence="3" id="KW-1185">Reference proteome</keyword>
<feature type="region of interest" description="Disordered" evidence="1">
    <location>
        <begin position="1"/>
        <end position="70"/>
    </location>
</feature>
<feature type="region of interest" description="Disordered" evidence="1">
    <location>
        <begin position="280"/>
        <end position="302"/>
    </location>
</feature>
<proteinExistence type="predicted"/>
<evidence type="ECO:0000313" key="2">
    <source>
        <dbReference type="EMBL" id="KAK7047672.1"/>
    </source>
</evidence>
<evidence type="ECO:0000313" key="3">
    <source>
        <dbReference type="Proteomes" id="UP001383192"/>
    </source>
</evidence>
<feature type="compositionally biased region" description="Basic residues" evidence="1">
    <location>
        <begin position="43"/>
        <end position="56"/>
    </location>
</feature>
<sequence>MLPPLLDEDGPHKRRGLPALPPTDPRRPFNYPGHHLRDEEKRRSPKKRVTAHKRRSGAGSSTTRKRHKGSVPFNAIADHESGLSEGLGYDEEMTMGGGAEILPADSDVDEDFESYIRLVESRCVGFIRISQAVYVVQGWNVKERMAAETWYHMQVQHIGDDISLACMCPQGGFSDKPCIHMQYYTEFRDERFREEEDLPFREGKTIMFWREQIGFEQELWLTRFSVRGHSEALSNRAIVTYEGLDDGFGSWRCSKDKSACSHIPAARKFFGQIFGREGDIDETPVTVNNGPTEAEEEDYVGK</sequence>
<comment type="caution">
    <text evidence="2">The sequence shown here is derived from an EMBL/GenBank/DDBJ whole genome shotgun (WGS) entry which is preliminary data.</text>
</comment>
<evidence type="ECO:0000256" key="1">
    <source>
        <dbReference type="SAM" id="MobiDB-lite"/>
    </source>
</evidence>
<organism evidence="2 3">
    <name type="scientific">Paramarasmius palmivorus</name>
    <dbReference type="NCBI Taxonomy" id="297713"/>
    <lineage>
        <taxon>Eukaryota</taxon>
        <taxon>Fungi</taxon>
        <taxon>Dikarya</taxon>
        <taxon>Basidiomycota</taxon>
        <taxon>Agaricomycotina</taxon>
        <taxon>Agaricomycetes</taxon>
        <taxon>Agaricomycetidae</taxon>
        <taxon>Agaricales</taxon>
        <taxon>Marasmiineae</taxon>
        <taxon>Marasmiaceae</taxon>
        <taxon>Paramarasmius</taxon>
    </lineage>
</organism>
<accession>A0AAW0D8V1</accession>
<dbReference type="EMBL" id="JAYKXP010000019">
    <property type="protein sequence ID" value="KAK7047672.1"/>
    <property type="molecule type" value="Genomic_DNA"/>
</dbReference>
<feature type="compositionally biased region" description="Acidic residues" evidence="1">
    <location>
        <begin position="293"/>
        <end position="302"/>
    </location>
</feature>
<dbReference type="AlphaFoldDB" id="A0AAW0D8V1"/>
<name>A0AAW0D8V1_9AGAR</name>
<dbReference type="Proteomes" id="UP001383192">
    <property type="component" value="Unassembled WGS sequence"/>
</dbReference>
<gene>
    <name evidence="2" type="ORF">VNI00_006440</name>
</gene>
<protein>
    <recommendedName>
        <fullName evidence="4">SWIM-type domain-containing protein</fullName>
    </recommendedName>
</protein>
<reference evidence="2 3" key="1">
    <citation type="submission" date="2024-01" db="EMBL/GenBank/DDBJ databases">
        <title>A draft genome for a cacao thread blight-causing isolate of Paramarasmius palmivorus.</title>
        <authorList>
            <person name="Baruah I.K."/>
            <person name="Bukari Y."/>
            <person name="Amoako-Attah I."/>
            <person name="Meinhardt L.W."/>
            <person name="Bailey B.A."/>
            <person name="Cohen S.P."/>
        </authorList>
    </citation>
    <scope>NUCLEOTIDE SEQUENCE [LARGE SCALE GENOMIC DNA]</scope>
    <source>
        <strain evidence="2 3">GH-12</strain>
    </source>
</reference>
<evidence type="ECO:0008006" key="4">
    <source>
        <dbReference type="Google" id="ProtNLM"/>
    </source>
</evidence>